<sequence length="548" mass="61975">MATPTAGAPQVYGADEVNAVVLDPGSYTTKIGYAGEDCPNIVLPSYYGEYEIEPESKTSETDATTEPLEKKYGKVLNETMLSTPRSGNYEIKPILKENIIIDWEGAMSQYDFMFDELRIIPEEQPLLMTQSTLNTYDNKSKALEYFLEEKNFCAFYMVHQPTCVSFAHGRPNCLVVDIGHDLITVTPIIDGICLKKQVLGTSYAGSYLNQELTQLLSFRKTPIVPHYKIKSKSPIYWNKQKNLIDNIEIVEKYKLKEFKFEITKSFDDFQNLKVLNEMKETLIDCEIFNNDNNKNKDSSENIDSDKKDFDPTSYDNTSDDTRYYELPNGINIPFNKYERTRLGDTLFNPSLGFTGDANEKLPIVKGWERPQEGDILNYVGNKGEKSGKEYVPLRRAKKVEDEEKMEVDGEAEANEKEARLKEGLDKDGNPKIYTAEEMSKARGITNLIHQLLSNLDIDIKPQLANNIIVTGASSLIPGLTERINSELSLLNPSLKIRIHSSGSAVERKYAAWIGGSILASLGTFHQLWVSKAEYEEVGASRLIVSRFR</sequence>
<protein>
    <submittedName>
        <fullName evidence="1">Unnamed protein product</fullName>
    </submittedName>
</protein>
<proteinExistence type="predicted"/>
<reference evidence="1" key="1">
    <citation type="submission" date="2023-04" db="EMBL/GenBank/DDBJ databases">
        <title>Candida boidinii NBRC 1967.</title>
        <authorList>
            <person name="Ichikawa N."/>
            <person name="Sato H."/>
            <person name="Tonouchi N."/>
        </authorList>
    </citation>
    <scope>NUCLEOTIDE SEQUENCE</scope>
    <source>
        <strain evidence="1">NBRC 1967</strain>
    </source>
</reference>
<dbReference type="Proteomes" id="UP001165101">
    <property type="component" value="Unassembled WGS sequence"/>
</dbReference>
<dbReference type="EMBL" id="BSXV01000189">
    <property type="protein sequence ID" value="GME87977.1"/>
    <property type="molecule type" value="Genomic_DNA"/>
</dbReference>
<keyword evidence="2" id="KW-1185">Reference proteome</keyword>
<comment type="caution">
    <text evidence="1">The sequence shown here is derived from an EMBL/GenBank/DDBJ whole genome shotgun (WGS) entry which is preliminary data.</text>
</comment>
<name>A0ACB5TFX5_CANBO</name>
<gene>
    <name evidence="1" type="ORF">Cboi01_000065600</name>
</gene>
<evidence type="ECO:0000313" key="2">
    <source>
        <dbReference type="Proteomes" id="UP001165101"/>
    </source>
</evidence>
<accession>A0ACB5TFX5</accession>
<evidence type="ECO:0000313" key="1">
    <source>
        <dbReference type="EMBL" id="GME87977.1"/>
    </source>
</evidence>
<organism evidence="1 2">
    <name type="scientific">Candida boidinii</name>
    <name type="common">Yeast</name>
    <dbReference type="NCBI Taxonomy" id="5477"/>
    <lineage>
        <taxon>Eukaryota</taxon>
        <taxon>Fungi</taxon>
        <taxon>Dikarya</taxon>
        <taxon>Ascomycota</taxon>
        <taxon>Saccharomycotina</taxon>
        <taxon>Pichiomycetes</taxon>
        <taxon>Pichiales</taxon>
        <taxon>Pichiaceae</taxon>
        <taxon>Ogataea</taxon>
        <taxon>Ogataea/Candida clade</taxon>
    </lineage>
</organism>